<sequence>MKNKELSELSDQEVLDESKKVKSNPIANALIIGFLFGIVIYSVVVNTWGFLTLIPLWLAYHFINNSKKAKKIEQLLKERNLK</sequence>
<evidence type="ECO:0000313" key="2">
    <source>
        <dbReference type="EMBL" id="SMG09962.1"/>
    </source>
</evidence>
<evidence type="ECO:0008006" key="4">
    <source>
        <dbReference type="Google" id="ProtNLM"/>
    </source>
</evidence>
<evidence type="ECO:0000313" key="3">
    <source>
        <dbReference type="Proteomes" id="UP000193804"/>
    </source>
</evidence>
<dbReference type="OrthoDB" id="713928at2"/>
<dbReference type="AlphaFoldDB" id="A0A1X7I766"/>
<keyword evidence="1" id="KW-0812">Transmembrane</keyword>
<dbReference type="Proteomes" id="UP000193804">
    <property type="component" value="Unassembled WGS sequence"/>
</dbReference>
<organism evidence="2 3">
    <name type="scientific">Marivirga sericea</name>
    <dbReference type="NCBI Taxonomy" id="1028"/>
    <lineage>
        <taxon>Bacteria</taxon>
        <taxon>Pseudomonadati</taxon>
        <taxon>Bacteroidota</taxon>
        <taxon>Cytophagia</taxon>
        <taxon>Cytophagales</taxon>
        <taxon>Marivirgaceae</taxon>
        <taxon>Marivirga</taxon>
    </lineage>
</organism>
<keyword evidence="1" id="KW-1133">Transmembrane helix</keyword>
<gene>
    <name evidence="2" type="ORF">SAMN05661096_00276</name>
</gene>
<keyword evidence="3" id="KW-1185">Reference proteome</keyword>
<feature type="transmembrane region" description="Helical" evidence="1">
    <location>
        <begin position="29"/>
        <end position="60"/>
    </location>
</feature>
<dbReference type="RefSeq" id="WP_085515291.1">
    <property type="nucleotide sequence ID" value="NZ_FXAW01000001.1"/>
</dbReference>
<name>A0A1X7I766_9BACT</name>
<accession>A0A1X7I766</accession>
<evidence type="ECO:0000256" key="1">
    <source>
        <dbReference type="SAM" id="Phobius"/>
    </source>
</evidence>
<dbReference type="STRING" id="1028.SAMN05661096_00276"/>
<proteinExistence type="predicted"/>
<dbReference type="EMBL" id="FXAW01000001">
    <property type="protein sequence ID" value="SMG09962.1"/>
    <property type="molecule type" value="Genomic_DNA"/>
</dbReference>
<keyword evidence="1" id="KW-0472">Membrane</keyword>
<reference evidence="3" key="1">
    <citation type="submission" date="2017-04" db="EMBL/GenBank/DDBJ databases">
        <authorList>
            <person name="Varghese N."/>
            <person name="Submissions S."/>
        </authorList>
    </citation>
    <scope>NUCLEOTIDE SEQUENCE [LARGE SCALE GENOMIC DNA]</scope>
    <source>
        <strain evidence="3">DSM 4125</strain>
    </source>
</reference>
<protein>
    <recommendedName>
        <fullName evidence="4">FUSC family protein</fullName>
    </recommendedName>
</protein>